<dbReference type="GO" id="GO:0006313">
    <property type="term" value="P:DNA transposition"/>
    <property type="evidence" value="ECO:0007669"/>
    <property type="project" value="InterPro"/>
</dbReference>
<dbReference type="InterPro" id="IPR002514">
    <property type="entry name" value="Transposase_8"/>
</dbReference>
<reference evidence="2" key="2">
    <citation type="journal article" date="2014" name="ISME J.">
        <title>Microbial stratification in low pH oxic and suboxic macroscopic growths along an acid mine drainage.</title>
        <authorList>
            <person name="Mendez-Garcia C."/>
            <person name="Mesa V."/>
            <person name="Sprenger R.R."/>
            <person name="Richter M."/>
            <person name="Diez M.S."/>
            <person name="Solano J."/>
            <person name="Bargiela R."/>
            <person name="Golyshina O.V."/>
            <person name="Manteca A."/>
            <person name="Ramos J.L."/>
            <person name="Gallego J.R."/>
            <person name="Llorente I."/>
            <person name="Martins Dos Santos V.A."/>
            <person name="Jensen O.N."/>
            <person name="Pelaez A.I."/>
            <person name="Sanchez J."/>
            <person name="Ferrer M."/>
        </authorList>
    </citation>
    <scope>NUCLEOTIDE SEQUENCE</scope>
</reference>
<comment type="caution">
    <text evidence="2">The sequence shown here is derived from an EMBL/GenBank/DDBJ whole genome shotgun (WGS) entry which is preliminary data.</text>
</comment>
<dbReference type="EMBL" id="AUZZ01003993">
    <property type="protein sequence ID" value="EQD55422.1"/>
    <property type="molecule type" value="Genomic_DNA"/>
</dbReference>
<dbReference type="AlphaFoldDB" id="T0Y7E5"/>
<reference evidence="2" key="1">
    <citation type="submission" date="2013-08" db="EMBL/GenBank/DDBJ databases">
        <authorList>
            <person name="Mendez C."/>
            <person name="Richter M."/>
            <person name="Ferrer M."/>
            <person name="Sanchez J."/>
        </authorList>
    </citation>
    <scope>NUCLEOTIDE SEQUENCE</scope>
</reference>
<accession>T0Y7E5</accession>
<organism evidence="2">
    <name type="scientific">mine drainage metagenome</name>
    <dbReference type="NCBI Taxonomy" id="410659"/>
    <lineage>
        <taxon>unclassified sequences</taxon>
        <taxon>metagenomes</taxon>
        <taxon>ecological metagenomes</taxon>
    </lineage>
</organism>
<proteinExistence type="predicted"/>
<evidence type="ECO:0000256" key="1">
    <source>
        <dbReference type="SAM" id="MobiDB-lite"/>
    </source>
</evidence>
<dbReference type="GO" id="GO:0043565">
    <property type="term" value="F:sequence-specific DNA binding"/>
    <property type="evidence" value="ECO:0007669"/>
    <property type="project" value="InterPro"/>
</dbReference>
<dbReference type="Pfam" id="PF01527">
    <property type="entry name" value="HTH_Tnp_1"/>
    <property type="match status" value="1"/>
</dbReference>
<evidence type="ECO:0000313" key="4">
    <source>
        <dbReference type="EMBL" id="EQD76840.1"/>
    </source>
</evidence>
<dbReference type="EMBL" id="AUZY01000968">
    <property type="protein sequence ID" value="EQD76840.1"/>
    <property type="molecule type" value="Genomic_DNA"/>
</dbReference>
<dbReference type="InterPro" id="IPR010921">
    <property type="entry name" value="Trp_repressor/repl_initiator"/>
</dbReference>
<dbReference type="EMBL" id="AUZX01014832">
    <property type="protein sequence ID" value="EQD31031.1"/>
    <property type="molecule type" value="Genomic_DNA"/>
</dbReference>
<evidence type="ECO:0000313" key="3">
    <source>
        <dbReference type="EMBL" id="EQD55422.1"/>
    </source>
</evidence>
<dbReference type="SUPFAM" id="SSF48295">
    <property type="entry name" value="TrpR-like"/>
    <property type="match status" value="1"/>
</dbReference>
<evidence type="ECO:0000313" key="2">
    <source>
        <dbReference type="EMBL" id="EQD31031.1"/>
    </source>
</evidence>
<sequence length="116" mass="12678">METPGNMPDPVESGEEEFSMVKKSARRTRRTHSPEFKARVALAAVREDKTLAELASQFEVHPNQITEWRRQLLENAASAFGGAVGPGPVDLAPLHAKIGQLALENDFLERALSKAG</sequence>
<name>T0Y7E5_9ZZZZ</name>
<gene>
    <name evidence="2" type="ORF">B1A_20109</name>
    <name evidence="4" type="ORF">B1B_01409</name>
    <name evidence="3" type="ORF">B2A_05733</name>
</gene>
<dbReference type="GO" id="GO:0004803">
    <property type="term" value="F:transposase activity"/>
    <property type="evidence" value="ECO:0007669"/>
    <property type="project" value="InterPro"/>
</dbReference>
<protein>
    <submittedName>
        <fullName evidence="2 4">Transposase IS3/IS911</fullName>
    </submittedName>
</protein>
<feature type="non-terminal residue" evidence="2">
    <location>
        <position position="116"/>
    </location>
</feature>
<feature type="region of interest" description="Disordered" evidence="1">
    <location>
        <begin position="1"/>
        <end position="32"/>
    </location>
</feature>